<dbReference type="EC" id="1.-.-.-" evidence="2"/>
<dbReference type="InterPro" id="IPR050744">
    <property type="entry name" value="AI-2_Isomerase_LsrG"/>
</dbReference>
<accession>A0ABW4TR21</accession>
<dbReference type="PROSITE" id="PS51725">
    <property type="entry name" value="ABM"/>
    <property type="match status" value="1"/>
</dbReference>
<dbReference type="PANTHER" id="PTHR33336:SF3">
    <property type="entry name" value="ABM DOMAIN-CONTAINING PROTEIN"/>
    <property type="match status" value="1"/>
</dbReference>
<evidence type="ECO:0000313" key="3">
    <source>
        <dbReference type="Proteomes" id="UP001597351"/>
    </source>
</evidence>
<dbReference type="Gene3D" id="3.30.70.100">
    <property type="match status" value="1"/>
</dbReference>
<gene>
    <name evidence="2" type="ORF">ACFSDE_18995</name>
</gene>
<name>A0ABW4TR21_9ACTN</name>
<dbReference type="RefSeq" id="WP_343921490.1">
    <property type="nucleotide sequence ID" value="NZ_BAAAJT010000003.1"/>
</dbReference>
<keyword evidence="2" id="KW-0503">Monooxygenase</keyword>
<comment type="caution">
    <text evidence="2">The sequence shown here is derived from an EMBL/GenBank/DDBJ whole genome shotgun (WGS) entry which is preliminary data.</text>
</comment>
<evidence type="ECO:0000259" key="1">
    <source>
        <dbReference type="PROSITE" id="PS51725"/>
    </source>
</evidence>
<evidence type="ECO:0000313" key="2">
    <source>
        <dbReference type="EMBL" id="MFD1948898.1"/>
    </source>
</evidence>
<dbReference type="GO" id="GO:0004497">
    <property type="term" value="F:monooxygenase activity"/>
    <property type="evidence" value="ECO:0007669"/>
    <property type="project" value="UniProtKB-KW"/>
</dbReference>
<dbReference type="InterPro" id="IPR011008">
    <property type="entry name" value="Dimeric_a/b-barrel"/>
</dbReference>
<reference evidence="3" key="1">
    <citation type="journal article" date="2019" name="Int. J. Syst. Evol. Microbiol.">
        <title>The Global Catalogue of Microorganisms (GCM) 10K type strain sequencing project: providing services to taxonomists for standard genome sequencing and annotation.</title>
        <authorList>
            <consortium name="The Broad Institute Genomics Platform"/>
            <consortium name="The Broad Institute Genome Sequencing Center for Infectious Disease"/>
            <person name="Wu L."/>
            <person name="Ma J."/>
        </authorList>
    </citation>
    <scope>NUCLEOTIDE SEQUENCE [LARGE SCALE GENOMIC DNA]</scope>
    <source>
        <strain evidence="3">CGMCC 1.12477</strain>
    </source>
</reference>
<dbReference type="PANTHER" id="PTHR33336">
    <property type="entry name" value="QUINOL MONOOXYGENASE YGIN-RELATED"/>
    <property type="match status" value="1"/>
</dbReference>
<keyword evidence="2" id="KW-0560">Oxidoreductase</keyword>
<dbReference type="InterPro" id="IPR007138">
    <property type="entry name" value="ABM_dom"/>
</dbReference>
<organism evidence="2 3">
    <name type="scientific">Nocardioides aestuarii</name>
    <dbReference type="NCBI Taxonomy" id="252231"/>
    <lineage>
        <taxon>Bacteria</taxon>
        <taxon>Bacillati</taxon>
        <taxon>Actinomycetota</taxon>
        <taxon>Actinomycetes</taxon>
        <taxon>Propionibacteriales</taxon>
        <taxon>Nocardioidaceae</taxon>
        <taxon>Nocardioides</taxon>
    </lineage>
</organism>
<dbReference type="EMBL" id="JBHUGD010000004">
    <property type="protein sequence ID" value="MFD1948898.1"/>
    <property type="molecule type" value="Genomic_DNA"/>
</dbReference>
<dbReference type="SUPFAM" id="SSF54909">
    <property type="entry name" value="Dimeric alpha+beta barrel"/>
    <property type="match status" value="1"/>
</dbReference>
<protein>
    <submittedName>
        <fullName evidence="2">Quinol monooxygenase</fullName>
        <ecNumber evidence="2">1.-.-.-</ecNumber>
    </submittedName>
</protein>
<proteinExistence type="predicted"/>
<sequence>MTRQVVVTTIPVLPEHHETSAAALSDFVARMRDVEGCLGFDVYESSATPGSFVTIAQWADHAAFEAHRGSPAVVEAMQAAQPFLSGRPTVDPLVPVDAVEP</sequence>
<dbReference type="Pfam" id="PF03992">
    <property type="entry name" value="ABM"/>
    <property type="match status" value="1"/>
</dbReference>
<dbReference type="Proteomes" id="UP001597351">
    <property type="component" value="Unassembled WGS sequence"/>
</dbReference>
<keyword evidence="3" id="KW-1185">Reference proteome</keyword>
<feature type="domain" description="ABM" evidence="1">
    <location>
        <begin position="4"/>
        <end position="94"/>
    </location>
</feature>